<protein>
    <submittedName>
        <fullName evidence="2">Chitin synthase III catalytic subunit protein</fullName>
    </submittedName>
</protein>
<dbReference type="PANTHER" id="PTHR35329:SF1">
    <property type="entry name" value="CHITIN SYNTHASE EXPORT CHAPERONE"/>
    <property type="match status" value="1"/>
</dbReference>
<organism evidence="2 3">
    <name type="scientific">Spraguea lophii (strain 42_110)</name>
    <name type="common">Microsporidian parasite</name>
    <dbReference type="NCBI Taxonomy" id="1358809"/>
    <lineage>
        <taxon>Eukaryota</taxon>
        <taxon>Fungi</taxon>
        <taxon>Fungi incertae sedis</taxon>
        <taxon>Microsporidia</taxon>
        <taxon>Spragueidae</taxon>
        <taxon>Spraguea</taxon>
    </lineage>
</organism>
<dbReference type="Pfam" id="PF12271">
    <property type="entry name" value="Chs7"/>
    <property type="match status" value="1"/>
</dbReference>
<dbReference type="Proteomes" id="UP000014978">
    <property type="component" value="Unassembled WGS sequence"/>
</dbReference>
<gene>
    <name evidence="2" type="ORF">SLOPH_203</name>
</gene>
<dbReference type="OMA" id="NFNGICK"/>
<feature type="transmembrane region" description="Helical" evidence="1">
    <location>
        <begin position="101"/>
        <end position="128"/>
    </location>
</feature>
<dbReference type="GO" id="GO:0006457">
    <property type="term" value="P:protein folding"/>
    <property type="evidence" value="ECO:0007669"/>
    <property type="project" value="TreeGrafter"/>
</dbReference>
<proteinExistence type="predicted"/>
<dbReference type="EMBL" id="ATCN01000851">
    <property type="protein sequence ID" value="EPR78347.1"/>
    <property type="molecule type" value="Genomic_DNA"/>
</dbReference>
<dbReference type="GO" id="GO:0051082">
    <property type="term" value="F:unfolded protein binding"/>
    <property type="evidence" value="ECO:0007669"/>
    <property type="project" value="TreeGrafter"/>
</dbReference>
<keyword evidence="1" id="KW-0472">Membrane</keyword>
<feature type="transmembrane region" description="Helical" evidence="1">
    <location>
        <begin position="75"/>
        <end position="95"/>
    </location>
</feature>
<dbReference type="STRING" id="1358809.S7W9E1"/>
<feature type="transmembrane region" description="Helical" evidence="1">
    <location>
        <begin position="140"/>
        <end position="161"/>
    </location>
</feature>
<dbReference type="PANTHER" id="PTHR35329">
    <property type="entry name" value="CHITIN SYNTHASE EXPORT CHAPERONE"/>
    <property type="match status" value="1"/>
</dbReference>
<comment type="caution">
    <text evidence="2">The sequence shown here is derived from an EMBL/GenBank/DDBJ whole genome shotgun (WGS) entry which is preliminary data.</text>
</comment>
<dbReference type="InParanoid" id="S7W9E1"/>
<reference evidence="3" key="1">
    <citation type="journal article" date="2013" name="PLoS Genet.">
        <title>The genome of Spraguea lophii and the basis of host-microsporidian interactions.</title>
        <authorList>
            <person name="Campbell S.E."/>
            <person name="Williams T.A."/>
            <person name="Yousuf A."/>
            <person name="Soanes D.M."/>
            <person name="Paszkiewicz K.H."/>
            <person name="Williams B.A.P."/>
        </authorList>
    </citation>
    <scope>NUCLEOTIDE SEQUENCE [LARGE SCALE GENOMIC DNA]</scope>
    <source>
        <strain evidence="3">42_110</strain>
    </source>
</reference>
<accession>S7W9E1</accession>
<dbReference type="HOGENOM" id="CLU_090086_0_0_1"/>
<dbReference type="VEuPathDB" id="MicrosporidiaDB:SLOPH_203"/>
<feature type="transmembrane region" description="Helical" evidence="1">
    <location>
        <begin position="232"/>
        <end position="251"/>
    </location>
</feature>
<evidence type="ECO:0000313" key="3">
    <source>
        <dbReference type="Proteomes" id="UP000014978"/>
    </source>
</evidence>
<keyword evidence="1" id="KW-1133">Transmembrane helix</keyword>
<evidence type="ECO:0000256" key="1">
    <source>
        <dbReference type="SAM" id="Phobius"/>
    </source>
</evidence>
<sequence>MDIFTLDHTCNELRLSLCSALNKPISPYCTRTFEIFSYKVENVSTVLLLLSLIVVVIRIIYQIKKHYSAVGRKEFMLFFYYYLSFLILDIFLLHTKQPVPLNYILTAISLGLANTCIFILLVCGLVSTAFVGGEFLYSDIFIRIISFLYFILLSGVYYVGFQSQQSLLIFLLLIPLNGLWIFIYFVVQIIKMKLMNAEIWAYGTLMISFIFYTISIIPFFSSSYLIVYLTDSYIDGIFFIHLFTFSAIMMIHKYWLSVCTSDIECAMVQI</sequence>
<dbReference type="OrthoDB" id="2189463at2759"/>
<evidence type="ECO:0000313" key="2">
    <source>
        <dbReference type="EMBL" id="EPR78347.1"/>
    </source>
</evidence>
<feature type="transmembrane region" description="Helical" evidence="1">
    <location>
        <begin position="167"/>
        <end position="187"/>
    </location>
</feature>
<feature type="transmembrane region" description="Helical" evidence="1">
    <location>
        <begin position="199"/>
        <end position="220"/>
    </location>
</feature>
<dbReference type="InterPro" id="IPR022057">
    <property type="entry name" value="Chs7"/>
</dbReference>
<dbReference type="AlphaFoldDB" id="S7W9E1"/>
<feature type="transmembrane region" description="Helical" evidence="1">
    <location>
        <begin position="43"/>
        <end position="63"/>
    </location>
</feature>
<keyword evidence="1" id="KW-0812">Transmembrane</keyword>
<keyword evidence="3" id="KW-1185">Reference proteome</keyword>
<dbReference type="GO" id="GO:0005789">
    <property type="term" value="C:endoplasmic reticulum membrane"/>
    <property type="evidence" value="ECO:0007669"/>
    <property type="project" value="TreeGrafter"/>
</dbReference>
<name>S7W9E1_SPRLO</name>